<keyword evidence="14" id="KW-1185">Reference proteome</keyword>
<gene>
    <name evidence="13" type="ORF">SEMRO_1720_G293470.1</name>
</gene>
<feature type="transmembrane region" description="Helical" evidence="10">
    <location>
        <begin position="951"/>
        <end position="973"/>
    </location>
</feature>
<feature type="compositionally biased region" description="Low complexity" evidence="9">
    <location>
        <begin position="1314"/>
        <end position="1324"/>
    </location>
</feature>
<dbReference type="InterPro" id="IPR002455">
    <property type="entry name" value="GPCR3_GABA-B"/>
</dbReference>
<keyword evidence="5 10" id="KW-0472">Membrane</keyword>
<feature type="chain" id="PRO_5040485657" evidence="11">
    <location>
        <begin position="29"/>
        <end position="1472"/>
    </location>
</feature>
<feature type="transmembrane region" description="Helical" evidence="10">
    <location>
        <begin position="824"/>
        <end position="843"/>
    </location>
</feature>
<feature type="region of interest" description="Disordered" evidence="9">
    <location>
        <begin position="1051"/>
        <end position="1107"/>
    </location>
</feature>
<dbReference type="SUPFAM" id="SSF53822">
    <property type="entry name" value="Periplasmic binding protein-like I"/>
    <property type="match status" value="2"/>
</dbReference>
<dbReference type="Pfam" id="PF00003">
    <property type="entry name" value="7tm_3"/>
    <property type="match status" value="1"/>
</dbReference>
<feature type="compositionally biased region" description="Polar residues" evidence="9">
    <location>
        <begin position="1063"/>
        <end position="1081"/>
    </location>
</feature>
<feature type="transmembrane region" description="Helical" evidence="10">
    <location>
        <begin position="733"/>
        <end position="756"/>
    </location>
</feature>
<feature type="transmembrane region" description="Helical" evidence="10">
    <location>
        <begin position="864"/>
        <end position="885"/>
    </location>
</feature>
<protein>
    <submittedName>
        <fullName evidence="13">ABC transporter substrate-binding protein</fullName>
    </submittedName>
</protein>
<feature type="compositionally biased region" description="Basic and acidic residues" evidence="9">
    <location>
        <begin position="1178"/>
        <end position="1189"/>
    </location>
</feature>
<evidence type="ECO:0000256" key="2">
    <source>
        <dbReference type="ARBA" id="ARBA00022692"/>
    </source>
</evidence>
<feature type="domain" description="G-protein coupled receptors family 3 profile" evidence="12">
    <location>
        <begin position="817"/>
        <end position="1007"/>
    </location>
</feature>
<evidence type="ECO:0000313" key="14">
    <source>
        <dbReference type="Proteomes" id="UP001153069"/>
    </source>
</evidence>
<feature type="compositionally biased region" description="Polar residues" evidence="9">
    <location>
        <begin position="1025"/>
        <end position="1037"/>
    </location>
</feature>
<feature type="region of interest" description="Disordered" evidence="9">
    <location>
        <begin position="1016"/>
        <end position="1037"/>
    </location>
</feature>
<feature type="compositionally biased region" description="Basic and acidic residues" evidence="9">
    <location>
        <begin position="1207"/>
        <end position="1222"/>
    </location>
</feature>
<evidence type="ECO:0000256" key="5">
    <source>
        <dbReference type="ARBA" id="ARBA00023136"/>
    </source>
</evidence>
<dbReference type="CDD" id="cd15047">
    <property type="entry name" value="7tmC_GABA-B-like"/>
    <property type="match status" value="1"/>
</dbReference>
<dbReference type="Pfam" id="PF13407">
    <property type="entry name" value="Peripla_BP_4"/>
    <property type="match status" value="1"/>
</dbReference>
<evidence type="ECO:0000259" key="12">
    <source>
        <dbReference type="PROSITE" id="PS50259"/>
    </source>
</evidence>
<keyword evidence="8" id="KW-0807">Transducer</keyword>
<feature type="transmembrane region" description="Helical" evidence="10">
    <location>
        <begin position="922"/>
        <end position="939"/>
    </location>
</feature>
<keyword evidence="6" id="KW-0675">Receptor</keyword>
<dbReference type="PANTHER" id="PTHR10519:SF20">
    <property type="entry name" value="G-PROTEIN COUPLED RECEPTOR 156-RELATED"/>
    <property type="match status" value="1"/>
</dbReference>
<comment type="subcellular location">
    <subcellularLocation>
        <location evidence="1">Membrane</location>
        <topology evidence="1">Multi-pass membrane protein</topology>
    </subcellularLocation>
</comment>
<feature type="transmembrane region" description="Helical" evidence="10">
    <location>
        <begin position="768"/>
        <end position="789"/>
    </location>
</feature>
<dbReference type="InterPro" id="IPR017978">
    <property type="entry name" value="GPCR_3_C"/>
</dbReference>
<comment type="caution">
    <text evidence="13">The sequence shown here is derived from an EMBL/GenBank/DDBJ whole genome shotgun (WGS) entry which is preliminary data.</text>
</comment>
<feature type="region of interest" description="Disordered" evidence="9">
    <location>
        <begin position="1378"/>
        <end position="1457"/>
    </location>
</feature>
<evidence type="ECO:0000256" key="1">
    <source>
        <dbReference type="ARBA" id="ARBA00004141"/>
    </source>
</evidence>
<feature type="transmembrane region" description="Helical" evidence="10">
    <location>
        <begin position="979"/>
        <end position="1001"/>
    </location>
</feature>
<dbReference type="GO" id="GO:0004965">
    <property type="term" value="F:G protein-coupled GABA receptor activity"/>
    <property type="evidence" value="ECO:0007669"/>
    <property type="project" value="InterPro"/>
</dbReference>
<feature type="region of interest" description="Disordered" evidence="9">
    <location>
        <begin position="1171"/>
        <end position="1324"/>
    </location>
</feature>
<keyword evidence="11" id="KW-0732">Signal</keyword>
<evidence type="ECO:0000256" key="9">
    <source>
        <dbReference type="SAM" id="MobiDB-lite"/>
    </source>
</evidence>
<dbReference type="EMBL" id="CAICTM010001718">
    <property type="protein sequence ID" value="CAB9525747.1"/>
    <property type="molecule type" value="Genomic_DNA"/>
</dbReference>
<dbReference type="Proteomes" id="UP001153069">
    <property type="component" value="Unassembled WGS sequence"/>
</dbReference>
<dbReference type="OrthoDB" id="47382at2759"/>
<evidence type="ECO:0000256" key="10">
    <source>
        <dbReference type="SAM" id="Phobius"/>
    </source>
</evidence>
<feature type="compositionally biased region" description="Polar residues" evidence="9">
    <location>
        <begin position="1303"/>
        <end position="1313"/>
    </location>
</feature>
<feature type="region of interest" description="Disordered" evidence="9">
    <location>
        <begin position="1329"/>
        <end position="1348"/>
    </location>
</feature>
<keyword evidence="3 10" id="KW-1133">Transmembrane helix</keyword>
<evidence type="ECO:0000256" key="3">
    <source>
        <dbReference type="ARBA" id="ARBA00022989"/>
    </source>
</evidence>
<sequence>MTMMRIRRPLVFLWGSVIHVFWIFQVHGGQVHLDCDPCINRSKLEIHAVVHGTMDDPFWQQSVQAMRQAAVDMGVTNFNVELYEFYSSEEMAREIRSLIKWEWCDGCAHGHTHISKQIDALIVTIPDPVVEAAVKDAIHAGIHVFGMNVGSDIVQELPGILAYVAQNEYYAGIVAGREFLHRRLDRFGPPSRALFVNHNPQDVALEQRFQGFNHSVTLAGVTQVDQIVVDPNDLYATVLDIHNVMDGCRYDFVLLGGSESVPAVTAAHDHHFCDTYLQHQQVVQESIISTHPNKTNTPPLSILESSTSSTTSGTTFLPMMIGAFDETAEVLDAIVEGTITFTLTQQNYLQSALPVVLATIHATTGKTIVPPVQDPVYLAGPKVVDISNYPSDTYLACTAEAFPICAHDESFVDESACPCTDRSRLRIAGVVHGVVGDDFWDDVFAAAQQAALDIDVDLDFERFHKQDGKLHHRMANKIKSLCGSGIDGIFVSMPSDVLIDAVRFCKQLRIPVININSGYQFAAELQVQHIGQLEYTAGLKAGTRMVQADVREGYCIVPEPDNVALAERCDGFKTELENSNRTYGGMVVVPLDRSAEYQKIVEDAVGDPSGSWDGIALMITGEIVPALELQLSHQSVALGTFDILPKMFDPLDDGRILFAIDQQQYLQGSIPVYLLAYAAYTQQKLINMAVETGPVLVEYSPSQSARTCEELSFGVCSKIPVENYNFIGSKFKAGGYAAVGIVCFMGLVSVVWMHCYREKNIVRASQPMFLGLLVLGTIISILTILPLSVETGYRYVKDPFTGELTDEPNPDVHLVDVACMISPWLYGLGFVITFSALCAKIVRVKMIYSAGAAMRRKKVELMDVLIIMVVMLALEVTILLCWTLLSPSIWQRTVISTEDGYVTESFGSCTSEHAMTFSMTQASFQAFCLFVVLVLCWQTSEIPTEFAEGTYISLAILCIFQVSLLTIPLRWMVYEDPDVSYFVECAALFLGSFTTQILIFLPKMWRVYTGDDQLPLPRVGGRGSSHPTNFSDNRTQQYNPVTGAITHAGVGNQNAKHAPAPPSRTSNNQASAYQQGVTTSDRAPPPVDRMAPLDSDSDDEDEGRQANGAAAVTVAAALSRLKAGLSSSSSDEDEPIRQSGPLLASADDELASLAAEISRAATCRSDTFAAVGEPAPDTAKDASKSKRAGDGSAKSMPAERAVGGSNSRRDGPPRRPFKRQDSPDVDSSVSSTNEEGDAINAPPVPVVNGRGHMVEDQDDAYHNPQEGSTHEDGREVLAGSGNLQSATLPEQIGASNLDHESSLEGSSQQVELESTSTTASKAAAARAAIFRKPADSPSTPIRLKKDPRAYGDNAALALGITKARGSFLRKVAASFGTASSVGSSAPLSPGSRASLLNTTIEEDSAAGKGVGGSQRSSVSKLSTDFSVDRQNRPQYDALKQSASKDNGAAAGLENAGTNMQLKSMHGEVLYFM</sequence>
<keyword evidence="7" id="KW-0325">Glycoprotein</keyword>
<organism evidence="13 14">
    <name type="scientific">Seminavis robusta</name>
    <dbReference type="NCBI Taxonomy" id="568900"/>
    <lineage>
        <taxon>Eukaryota</taxon>
        <taxon>Sar</taxon>
        <taxon>Stramenopiles</taxon>
        <taxon>Ochrophyta</taxon>
        <taxon>Bacillariophyta</taxon>
        <taxon>Bacillariophyceae</taxon>
        <taxon>Bacillariophycidae</taxon>
        <taxon>Naviculales</taxon>
        <taxon>Naviculaceae</taxon>
        <taxon>Seminavis</taxon>
    </lineage>
</organism>
<dbReference type="Gene3D" id="3.40.50.2300">
    <property type="match status" value="4"/>
</dbReference>
<evidence type="ECO:0000256" key="4">
    <source>
        <dbReference type="ARBA" id="ARBA00023040"/>
    </source>
</evidence>
<evidence type="ECO:0000256" key="11">
    <source>
        <dbReference type="SAM" id="SignalP"/>
    </source>
</evidence>
<name>A0A9N8HUB0_9STRA</name>
<evidence type="ECO:0000256" key="8">
    <source>
        <dbReference type="ARBA" id="ARBA00023224"/>
    </source>
</evidence>
<dbReference type="InterPro" id="IPR025997">
    <property type="entry name" value="SBP_2_dom"/>
</dbReference>
<dbReference type="InterPro" id="IPR028082">
    <property type="entry name" value="Peripla_BP_I"/>
</dbReference>
<evidence type="ECO:0000256" key="6">
    <source>
        <dbReference type="ARBA" id="ARBA00023170"/>
    </source>
</evidence>
<dbReference type="PROSITE" id="PS50259">
    <property type="entry name" value="G_PROTEIN_RECEP_F3_4"/>
    <property type="match status" value="1"/>
</dbReference>
<feature type="signal peptide" evidence="11">
    <location>
        <begin position="1"/>
        <end position="28"/>
    </location>
</feature>
<evidence type="ECO:0000256" key="7">
    <source>
        <dbReference type="ARBA" id="ARBA00023180"/>
    </source>
</evidence>
<dbReference type="GO" id="GO:0038039">
    <property type="term" value="C:G protein-coupled receptor heterodimeric complex"/>
    <property type="evidence" value="ECO:0007669"/>
    <property type="project" value="TreeGrafter"/>
</dbReference>
<keyword evidence="4" id="KW-0297">G-protein coupled receptor</keyword>
<feature type="compositionally biased region" description="Basic and acidic residues" evidence="9">
    <location>
        <begin position="1252"/>
        <end position="1261"/>
    </location>
</feature>
<keyword evidence="2 10" id="KW-0812">Transmembrane</keyword>
<dbReference type="PANTHER" id="PTHR10519">
    <property type="entry name" value="GABA-B RECEPTOR"/>
    <property type="match status" value="1"/>
</dbReference>
<feature type="compositionally biased region" description="Polar residues" evidence="9">
    <location>
        <begin position="1413"/>
        <end position="1425"/>
    </location>
</feature>
<reference evidence="13" key="1">
    <citation type="submission" date="2020-06" db="EMBL/GenBank/DDBJ databases">
        <authorList>
            <consortium name="Plant Systems Biology data submission"/>
        </authorList>
    </citation>
    <scope>NUCLEOTIDE SEQUENCE</scope>
    <source>
        <strain evidence="13">D6</strain>
    </source>
</reference>
<proteinExistence type="predicted"/>
<accession>A0A9N8HUB0</accession>
<evidence type="ECO:0000313" key="13">
    <source>
        <dbReference type="EMBL" id="CAB9525747.1"/>
    </source>
</evidence>